<evidence type="ECO:0000256" key="1">
    <source>
        <dbReference type="SAM" id="MobiDB-lite"/>
    </source>
</evidence>
<accession>A0A068TZQ2</accession>
<protein>
    <submittedName>
        <fullName evidence="2">Uncharacterized protein</fullName>
    </submittedName>
</protein>
<dbReference type="Gramene" id="CDP01750">
    <property type="protein sequence ID" value="CDP01750"/>
    <property type="gene ID" value="GSCOC_T00036903001"/>
</dbReference>
<dbReference type="PANTHER" id="PTHR34996:SF3">
    <property type="entry name" value="OS06G0327400 PROTEIN"/>
    <property type="match status" value="1"/>
</dbReference>
<proteinExistence type="predicted"/>
<dbReference type="AlphaFoldDB" id="A0A068TZQ2"/>
<reference evidence="3" key="1">
    <citation type="journal article" date="2014" name="Science">
        <title>The coffee genome provides insight into the convergent evolution of caffeine biosynthesis.</title>
        <authorList>
            <person name="Denoeud F."/>
            <person name="Carretero-Paulet L."/>
            <person name="Dereeper A."/>
            <person name="Droc G."/>
            <person name="Guyot R."/>
            <person name="Pietrella M."/>
            <person name="Zheng C."/>
            <person name="Alberti A."/>
            <person name="Anthony F."/>
            <person name="Aprea G."/>
            <person name="Aury J.M."/>
            <person name="Bento P."/>
            <person name="Bernard M."/>
            <person name="Bocs S."/>
            <person name="Campa C."/>
            <person name="Cenci A."/>
            <person name="Combes M.C."/>
            <person name="Crouzillat D."/>
            <person name="Da Silva C."/>
            <person name="Daddiego L."/>
            <person name="De Bellis F."/>
            <person name="Dussert S."/>
            <person name="Garsmeur O."/>
            <person name="Gayraud T."/>
            <person name="Guignon V."/>
            <person name="Jahn K."/>
            <person name="Jamilloux V."/>
            <person name="Joet T."/>
            <person name="Labadie K."/>
            <person name="Lan T."/>
            <person name="Leclercq J."/>
            <person name="Lepelley M."/>
            <person name="Leroy T."/>
            <person name="Li L.T."/>
            <person name="Librado P."/>
            <person name="Lopez L."/>
            <person name="Munoz A."/>
            <person name="Noel B."/>
            <person name="Pallavicini A."/>
            <person name="Perrotta G."/>
            <person name="Poncet V."/>
            <person name="Pot D."/>
            <person name="Priyono X."/>
            <person name="Rigoreau M."/>
            <person name="Rouard M."/>
            <person name="Rozas J."/>
            <person name="Tranchant-Dubreuil C."/>
            <person name="VanBuren R."/>
            <person name="Zhang Q."/>
            <person name="Andrade A.C."/>
            <person name="Argout X."/>
            <person name="Bertrand B."/>
            <person name="de Kochko A."/>
            <person name="Graziosi G."/>
            <person name="Henry R.J."/>
            <person name="Jayarama X."/>
            <person name="Ming R."/>
            <person name="Nagai C."/>
            <person name="Rounsley S."/>
            <person name="Sankoff D."/>
            <person name="Giuliano G."/>
            <person name="Albert V.A."/>
            <person name="Wincker P."/>
            <person name="Lashermes P."/>
        </authorList>
    </citation>
    <scope>NUCLEOTIDE SEQUENCE [LARGE SCALE GENOMIC DNA]</scope>
    <source>
        <strain evidence="3">cv. DH200-94</strain>
    </source>
</reference>
<dbReference type="OrthoDB" id="1716893at2759"/>
<feature type="region of interest" description="Disordered" evidence="1">
    <location>
        <begin position="1"/>
        <end position="24"/>
    </location>
</feature>
<gene>
    <name evidence="2" type="ORF">GSCOC_T00036903001</name>
</gene>
<dbReference type="InParanoid" id="A0A068TZQ2"/>
<feature type="compositionally biased region" description="Low complexity" evidence="1">
    <location>
        <begin position="12"/>
        <end position="22"/>
    </location>
</feature>
<dbReference type="EMBL" id="HG739091">
    <property type="protein sequence ID" value="CDP01750.1"/>
    <property type="molecule type" value="Genomic_DNA"/>
</dbReference>
<dbReference type="PANTHER" id="PTHR34996">
    <property type="entry name" value="OS06G0327400 PROTEIN"/>
    <property type="match status" value="1"/>
</dbReference>
<keyword evidence="3" id="KW-1185">Reference proteome</keyword>
<evidence type="ECO:0000313" key="2">
    <source>
        <dbReference type="EMBL" id="CDP01750.1"/>
    </source>
</evidence>
<dbReference type="PhylomeDB" id="A0A068TZQ2"/>
<name>A0A068TZQ2_COFCA</name>
<dbReference type="OMA" id="HMGYTRV"/>
<organism evidence="2 3">
    <name type="scientific">Coffea canephora</name>
    <name type="common">Robusta coffee</name>
    <dbReference type="NCBI Taxonomy" id="49390"/>
    <lineage>
        <taxon>Eukaryota</taxon>
        <taxon>Viridiplantae</taxon>
        <taxon>Streptophyta</taxon>
        <taxon>Embryophyta</taxon>
        <taxon>Tracheophyta</taxon>
        <taxon>Spermatophyta</taxon>
        <taxon>Magnoliopsida</taxon>
        <taxon>eudicotyledons</taxon>
        <taxon>Gunneridae</taxon>
        <taxon>Pentapetalae</taxon>
        <taxon>asterids</taxon>
        <taxon>lamiids</taxon>
        <taxon>Gentianales</taxon>
        <taxon>Rubiaceae</taxon>
        <taxon>Ixoroideae</taxon>
        <taxon>Gardenieae complex</taxon>
        <taxon>Bertiereae - Coffeeae clade</taxon>
        <taxon>Coffeeae</taxon>
        <taxon>Coffea</taxon>
    </lineage>
</organism>
<evidence type="ECO:0000313" key="3">
    <source>
        <dbReference type="Proteomes" id="UP000295252"/>
    </source>
</evidence>
<dbReference type="Proteomes" id="UP000295252">
    <property type="component" value="Chromosome IX"/>
</dbReference>
<sequence>MRHMRYSRVGSKKSTTSSSSSSCHGIRGFRINPRRFSVQRLRTKFLYLLKLFNKWRFSYGNALRSMRKNLTRNSSCKRNSGSGRKSLVVMKEVPYTYTMGDSSRLRSYARTNSFYSEAIADCLDFIKRNSLSMDENPVISQR</sequence>